<dbReference type="SUPFAM" id="SSF56726">
    <property type="entry name" value="DNA topoisomerase IV, alpha subunit"/>
    <property type="match status" value="1"/>
</dbReference>
<evidence type="ECO:0000313" key="3">
    <source>
        <dbReference type="Proteomes" id="UP001224775"/>
    </source>
</evidence>
<dbReference type="GO" id="GO:0003677">
    <property type="term" value="F:DNA binding"/>
    <property type="evidence" value="ECO:0007669"/>
    <property type="project" value="InterPro"/>
</dbReference>
<name>A0AAD9DGQ2_9STRA</name>
<dbReference type="InterPro" id="IPR034136">
    <property type="entry name" value="TOPRIM_Topo6A/Spo11"/>
</dbReference>
<dbReference type="InterPro" id="IPR036078">
    <property type="entry name" value="Spo11/TopoVI_A_sf"/>
</dbReference>
<dbReference type="GO" id="GO:0005694">
    <property type="term" value="C:chromosome"/>
    <property type="evidence" value="ECO:0007669"/>
    <property type="project" value="InterPro"/>
</dbReference>
<evidence type="ECO:0000259" key="1">
    <source>
        <dbReference type="Pfam" id="PF21180"/>
    </source>
</evidence>
<protein>
    <recommendedName>
        <fullName evidence="1">Topoisomerase 6 subunit A/Spo11 TOPRIM domain-containing protein</fullName>
    </recommendedName>
</protein>
<feature type="domain" description="Topoisomerase 6 subunit A/Spo11 TOPRIM" evidence="1">
    <location>
        <begin position="52"/>
        <end position="208"/>
    </location>
</feature>
<accession>A0AAD9DGQ2</accession>
<comment type="caution">
    <text evidence="2">The sequence shown here is derived from an EMBL/GenBank/DDBJ whole genome shotgun (WGS) entry which is preliminary data.</text>
</comment>
<gene>
    <name evidence="2" type="ORF">QTG54_004491</name>
</gene>
<sequence length="238" mass="27076">MSYEVPNVLPAFYGEPVDEENDGVEIDLRDDVKIATLDIDATFDGEQSQPEYLLVFEKADWINELIKGGFFNNYRAITICSKGFAQHNIYAMVKMLHNKWPAMKIIAFNDAAPSGWDIMQKFYYMTTVGSRFSVPIKMGGLLISDIVNDNNIRDEMTFTEANLGSWDMACLRRISEHPWIKNSTEANAAYHQIELMNDHGKKWNKNKFNPADGDIMKFIADILGNEKYISGPNAARVN</sequence>
<evidence type="ECO:0000313" key="2">
    <source>
        <dbReference type="EMBL" id="KAK1745200.1"/>
    </source>
</evidence>
<dbReference type="GO" id="GO:0003918">
    <property type="term" value="F:DNA topoisomerase type II (double strand cut, ATP-hydrolyzing) activity"/>
    <property type="evidence" value="ECO:0007669"/>
    <property type="project" value="InterPro"/>
</dbReference>
<dbReference type="PANTHER" id="PTHR10848:SF0">
    <property type="entry name" value="MEIOTIC RECOMBINATION PROTEIN SPO11"/>
    <property type="match status" value="1"/>
</dbReference>
<dbReference type="PANTHER" id="PTHR10848">
    <property type="entry name" value="MEIOTIC RECOMBINATION PROTEIN SPO11"/>
    <property type="match status" value="1"/>
</dbReference>
<organism evidence="2 3">
    <name type="scientific">Skeletonema marinoi</name>
    <dbReference type="NCBI Taxonomy" id="267567"/>
    <lineage>
        <taxon>Eukaryota</taxon>
        <taxon>Sar</taxon>
        <taxon>Stramenopiles</taxon>
        <taxon>Ochrophyta</taxon>
        <taxon>Bacillariophyta</taxon>
        <taxon>Coscinodiscophyceae</taxon>
        <taxon>Thalassiosirophycidae</taxon>
        <taxon>Thalassiosirales</taxon>
        <taxon>Skeletonemataceae</taxon>
        <taxon>Skeletonema</taxon>
        <taxon>Skeletonema marinoi-dohrnii complex</taxon>
    </lineage>
</organism>
<reference evidence="2" key="1">
    <citation type="submission" date="2023-06" db="EMBL/GenBank/DDBJ databases">
        <title>Survivors Of The Sea: Transcriptome response of Skeletonema marinoi to long-term dormancy.</title>
        <authorList>
            <person name="Pinder M.I.M."/>
            <person name="Kourtchenko O."/>
            <person name="Robertson E.K."/>
            <person name="Larsson T."/>
            <person name="Maumus F."/>
            <person name="Osuna-Cruz C.M."/>
            <person name="Vancaester E."/>
            <person name="Stenow R."/>
            <person name="Vandepoele K."/>
            <person name="Ploug H."/>
            <person name="Bruchert V."/>
            <person name="Godhe A."/>
            <person name="Topel M."/>
        </authorList>
    </citation>
    <scope>NUCLEOTIDE SEQUENCE</scope>
    <source>
        <strain evidence="2">R05AC</strain>
    </source>
</reference>
<keyword evidence="3" id="KW-1185">Reference proteome</keyword>
<dbReference type="AlphaFoldDB" id="A0AAD9DGQ2"/>
<dbReference type="InterPro" id="IPR002815">
    <property type="entry name" value="Spo11/TopoVI_A"/>
</dbReference>
<dbReference type="Gene3D" id="3.40.1360.10">
    <property type="match status" value="1"/>
</dbReference>
<proteinExistence type="predicted"/>
<dbReference type="Proteomes" id="UP001224775">
    <property type="component" value="Unassembled WGS sequence"/>
</dbReference>
<dbReference type="EMBL" id="JATAAI010000006">
    <property type="protein sequence ID" value="KAK1745200.1"/>
    <property type="molecule type" value="Genomic_DNA"/>
</dbReference>
<dbReference type="Pfam" id="PF21180">
    <property type="entry name" value="TOP6A-Spo11_Toprim"/>
    <property type="match status" value="1"/>
</dbReference>